<keyword evidence="2" id="KW-0732">Signal</keyword>
<feature type="signal peptide" evidence="2">
    <location>
        <begin position="1"/>
        <end position="26"/>
    </location>
</feature>
<dbReference type="InterPro" id="IPR013106">
    <property type="entry name" value="Ig_V-set"/>
</dbReference>
<dbReference type="EMBL" id="BEZZ01002191">
    <property type="protein sequence ID" value="GCC21373.1"/>
    <property type="molecule type" value="Genomic_DNA"/>
</dbReference>
<dbReference type="InterPro" id="IPR003599">
    <property type="entry name" value="Ig_sub"/>
</dbReference>
<reference evidence="4 5" key="1">
    <citation type="journal article" date="2018" name="Nat. Ecol. Evol.">
        <title>Shark genomes provide insights into elasmobranch evolution and the origin of vertebrates.</title>
        <authorList>
            <person name="Hara Y"/>
            <person name="Yamaguchi K"/>
            <person name="Onimaru K"/>
            <person name="Kadota M"/>
            <person name="Koyanagi M"/>
            <person name="Keeley SD"/>
            <person name="Tatsumi K"/>
            <person name="Tanaka K"/>
            <person name="Motone F"/>
            <person name="Kageyama Y"/>
            <person name="Nozu R"/>
            <person name="Adachi N"/>
            <person name="Nishimura O"/>
            <person name="Nakagawa R"/>
            <person name="Tanegashima C"/>
            <person name="Kiyatake I"/>
            <person name="Matsumoto R"/>
            <person name="Murakumo K"/>
            <person name="Nishida K"/>
            <person name="Terakita A"/>
            <person name="Kuratani S"/>
            <person name="Sato K"/>
            <person name="Hyodo S Kuraku.S."/>
        </authorList>
    </citation>
    <scope>NUCLEOTIDE SEQUENCE [LARGE SCALE GENOMIC DNA]</scope>
</reference>
<comment type="caution">
    <text evidence="4">The sequence shown here is derived from an EMBL/GenBank/DDBJ whole genome shotgun (WGS) entry which is preliminary data.</text>
</comment>
<dbReference type="GO" id="GO:0050853">
    <property type="term" value="P:B cell receptor signaling pathway"/>
    <property type="evidence" value="ECO:0007669"/>
    <property type="project" value="TreeGrafter"/>
</dbReference>
<evidence type="ECO:0000313" key="4">
    <source>
        <dbReference type="EMBL" id="GCC21373.1"/>
    </source>
</evidence>
<dbReference type="AlphaFoldDB" id="A0A401RTA2"/>
<dbReference type="PANTHER" id="PTHR14334">
    <property type="entry name" value="B-CELL ANTIGEN RECEPTOR COMPLEX-ASSOCIATED PROTEIN"/>
    <property type="match status" value="1"/>
</dbReference>
<dbReference type="GO" id="GO:0019815">
    <property type="term" value="C:B cell receptor complex"/>
    <property type="evidence" value="ECO:0007669"/>
    <property type="project" value="TreeGrafter"/>
</dbReference>
<dbReference type="InterPro" id="IPR013783">
    <property type="entry name" value="Ig-like_fold"/>
</dbReference>
<feature type="domain" description="Ig-like" evidence="3">
    <location>
        <begin position="26"/>
        <end position="129"/>
    </location>
</feature>
<dbReference type="SMART" id="SM00409">
    <property type="entry name" value="IG"/>
    <property type="match status" value="1"/>
</dbReference>
<evidence type="ECO:0000259" key="3">
    <source>
        <dbReference type="PROSITE" id="PS50835"/>
    </source>
</evidence>
<dbReference type="Pfam" id="PF07686">
    <property type="entry name" value="V-set"/>
    <property type="match status" value="1"/>
</dbReference>
<dbReference type="PROSITE" id="PS50835">
    <property type="entry name" value="IG_LIKE"/>
    <property type="match status" value="1"/>
</dbReference>
<dbReference type="InterPro" id="IPR007110">
    <property type="entry name" value="Ig-like_dom"/>
</dbReference>
<dbReference type="GO" id="GO:0030183">
    <property type="term" value="P:B cell differentiation"/>
    <property type="evidence" value="ECO:0007669"/>
    <property type="project" value="TreeGrafter"/>
</dbReference>
<dbReference type="SUPFAM" id="SSF48726">
    <property type="entry name" value="Immunoglobulin"/>
    <property type="match status" value="1"/>
</dbReference>
<evidence type="ECO:0000256" key="2">
    <source>
        <dbReference type="SAM" id="SignalP"/>
    </source>
</evidence>
<dbReference type="OMA" id="ISASINW"/>
<sequence length="159" mass="17577">MGFEAVLNTFTALLVFLALDLQGACADVLISQTPSILTVKEGADVHVNCSLDTPQQIAEAFFEWANEDDTILSCKMQNYSHIENCRHHRISASINWNSGLFMLHINSTQLKDNGTYYCHLQIERPVPIKTGRGNGTVLIVEASGIPFGVRDPLGRVRGF</sequence>
<dbReference type="Gene3D" id="2.60.40.10">
    <property type="entry name" value="Immunoglobulins"/>
    <property type="match status" value="1"/>
</dbReference>
<keyword evidence="5" id="KW-1185">Reference proteome</keyword>
<evidence type="ECO:0000313" key="5">
    <source>
        <dbReference type="Proteomes" id="UP000287033"/>
    </source>
</evidence>
<dbReference type="OrthoDB" id="10012075at2759"/>
<name>A0A401RTA2_CHIPU</name>
<protein>
    <recommendedName>
        <fullName evidence="3">Ig-like domain-containing protein</fullName>
    </recommendedName>
</protein>
<gene>
    <name evidence="4" type="ORF">chiPu_0019843</name>
</gene>
<dbReference type="GO" id="GO:0009897">
    <property type="term" value="C:external side of plasma membrane"/>
    <property type="evidence" value="ECO:0007669"/>
    <property type="project" value="TreeGrafter"/>
</dbReference>
<accession>A0A401RTA2</accession>
<proteinExistence type="predicted"/>
<dbReference type="InterPro" id="IPR036179">
    <property type="entry name" value="Ig-like_dom_sf"/>
</dbReference>
<organism evidence="4 5">
    <name type="scientific">Chiloscyllium punctatum</name>
    <name type="common">Brownbanded bambooshark</name>
    <name type="synonym">Hemiscyllium punctatum</name>
    <dbReference type="NCBI Taxonomy" id="137246"/>
    <lineage>
        <taxon>Eukaryota</taxon>
        <taxon>Metazoa</taxon>
        <taxon>Chordata</taxon>
        <taxon>Craniata</taxon>
        <taxon>Vertebrata</taxon>
        <taxon>Chondrichthyes</taxon>
        <taxon>Elasmobranchii</taxon>
        <taxon>Galeomorphii</taxon>
        <taxon>Galeoidea</taxon>
        <taxon>Orectolobiformes</taxon>
        <taxon>Hemiscylliidae</taxon>
        <taxon>Chiloscyllium</taxon>
    </lineage>
</organism>
<dbReference type="Proteomes" id="UP000287033">
    <property type="component" value="Unassembled WGS sequence"/>
</dbReference>
<evidence type="ECO:0000256" key="1">
    <source>
        <dbReference type="ARBA" id="ARBA00023319"/>
    </source>
</evidence>
<dbReference type="PANTHER" id="PTHR14334:SF3">
    <property type="entry name" value="TRANSMEMBRANE AND IMMUNOGLOBULIN DOMAIN CONTAINING 2"/>
    <property type="match status" value="1"/>
</dbReference>
<keyword evidence="1" id="KW-0393">Immunoglobulin domain</keyword>
<feature type="chain" id="PRO_5019198399" description="Ig-like domain-containing protein" evidence="2">
    <location>
        <begin position="27"/>
        <end position="159"/>
    </location>
</feature>